<evidence type="ECO:0000256" key="7">
    <source>
        <dbReference type="ARBA" id="ARBA00023239"/>
    </source>
</evidence>
<gene>
    <name evidence="8" type="primary">aroQ</name>
    <name evidence="12" type="ORF">E3O19_09790</name>
</gene>
<keyword evidence="13" id="KW-1185">Reference proteome</keyword>
<evidence type="ECO:0000256" key="1">
    <source>
        <dbReference type="ARBA" id="ARBA00001864"/>
    </source>
</evidence>
<dbReference type="GO" id="GO:0019631">
    <property type="term" value="P:quinate catabolic process"/>
    <property type="evidence" value="ECO:0007669"/>
    <property type="project" value="TreeGrafter"/>
</dbReference>
<dbReference type="Gene3D" id="3.40.50.9100">
    <property type="entry name" value="Dehydroquinase, class II"/>
    <property type="match status" value="1"/>
</dbReference>
<dbReference type="SUPFAM" id="SSF52304">
    <property type="entry name" value="Type II 3-dehydroquinate dehydratase"/>
    <property type="match status" value="1"/>
</dbReference>
<evidence type="ECO:0000256" key="5">
    <source>
        <dbReference type="ARBA" id="ARBA00012060"/>
    </source>
</evidence>
<keyword evidence="8" id="KW-0028">Amino-acid biosynthesis</keyword>
<dbReference type="CDD" id="cd00466">
    <property type="entry name" value="DHQase_II"/>
    <property type="match status" value="1"/>
</dbReference>
<feature type="binding site" evidence="8 10">
    <location>
        <begin position="103"/>
        <end position="104"/>
    </location>
    <ligand>
        <name>substrate</name>
    </ligand>
</feature>
<dbReference type="PANTHER" id="PTHR21272">
    <property type="entry name" value="CATABOLIC 3-DEHYDROQUINASE"/>
    <property type="match status" value="1"/>
</dbReference>
<comment type="subunit">
    <text evidence="4 8">Homododecamer.</text>
</comment>
<feature type="binding site" evidence="8 10">
    <location>
        <position position="113"/>
    </location>
    <ligand>
        <name>substrate</name>
    </ligand>
</feature>
<dbReference type="InterPro" id="IPR001874">
    <property type="entry name" value="DHquinase_II"/>
</dbReference>
<evidence type="ECO:0000256" key="10">
    <source>
        <dbReference type="PIRSR" id="PIRSR001399-2"/>
    </source>
</evidence>
<dbReference type="PROSITE" id="PS01029">
    <property type="entry name" value="DEHYDROQUINASE_II"/>
    <property type="match status" value="1"/>
</dbReference>
<dbReference type="EMBL" id="SOFP01000046">
    <property type="protein sequence ID" value="TFC15385.1"/>
    <property type="molecule type" value="Genomic_DNA"/>
</dbReference>
<evidence type="ECO:0000256" key="3">
    <source>
        <dbReference type="ARBA" id="ARBA00011037"/>
    </source>
</evidence>
<dbReference type="AlphaFoldDB" id="A0A4R8WSD6"/>
<name>A0A4R8WSD6_9MICO</name>
<dbReference type="Proteomes" id="UP000298412">
    <property type="component" value="Unassembled WGS sequence"/>
</dbReference>
<evidence type="ECO:0000256" key="11">
    <source>
        <dbReference type="PIRSR" id="PIRSR001399-3"/>
    </source>
</evidence>
<evidence type="ECO:0000313" key="12">
    <source>
        <dbReference type="EMBL" id="TFC15385.1"/>
    </source>
</evidence>
<evidence type="ECO:0000256" key="6">
    <source>
        <dbReference type="ARBA" id="ARBA00023141"/>
    </source>
</evidence>
<dbReference type="InterPro" id="IPR036441">
    <property type="entry name" value="DHquinase_II_sf"/>
</dbReference>
<feature type="active site" description="Proton acceptor" evidence="8 9">
    <location>
        <position position="23"/>
    </location>
</feature>
<comment type="function">
    <text evidence="8">Catalyzes a trans-dehydration via an enolate intermediate.</text>
</comment>
<dbReference type="OrthoDB" id="9790793at2"/>
<evidence type="ECO:0000256" key="4">
    <source>
        <dbReference type="ARBA" id="ARBA00011193"/>
    </source>
</evidence>
<evidence type="ECO:0000313" key="13">
    <source>
        <dbReference type="Proteomes" id="UP000298412"/>
    </source>
</evidence>
<dbReference type="GO" id="GO:0003855">
    <property type="term" value="F:3-dehydroquinate dehydratase activity"/>
    <property type="evidence" value="ECO:0007669"/>
    <property type="project" value="UniProtKB-UniRule"/>
</dbReference>
<keyword evidence="6 8" id="KW-0057">Aromatic amino acid biosynthesis</keyword>
<dbReference type="GO" id="GO:0009423">
    <property type="term" value="P:chorismate biosynthetic process"/>
    <property type="evidence" value="ECO:0007669"/>
    <property type="project" value="UniProtKB-UniRule"/>
</dbReference>
<evidence type="ECO:0000256" key="8">
    <source>
        <dbReference type="HAMAP-Rule" id="MF_00169"/>
    </source>
</evidence>
<dbReference type="GO" id="GO:0008652">
    <property type="term" value="P:amino acid biosynthetic process"/>
    <property type="evidence" value="ECO:0007669"/>
    <property type="project" value="UniProtKB-KW"/>
</dbReference>
<feature type="binding site" evidence="8 10">
    <location>
        <position position="79"/>
    </location>
    <ligand>
        <name>substrate</name>
    </ligand>
</feature>
<dbReference type="PIRSF" id="PIRSF001399">
    <property type="entry name" value="DHquinase_II"/>
    <property type="match status" value="1"/>
</dbReference>
<dbReference type="Pfam" id="PF01220">
    <property type="entry name" value="DHquinase_II"/>
    <property type="match status" value="1"/>
</dbReference>
<dbReference type="PANTHER" id="PTHR21272:SF3">
    <property type="entry name" value="CATABOLIC 3-DEHYDROQUINASE"/>
    <property type="match status" value="1"/>
</dbReference>
<comment type="similarity">
    <text evidence="3 8">Belongs to the type-II 3-dehydroquinase family.</text>
</comment>
<accession>A0A4R8WSD6</accession>
<evidence type="ECO:0000256" key="9">
    <source>
        <dbReference type="PIRSR" id="PIRSR001399-1"/>
    </source>
</evidence>
<comment type="caution">
    <text evidence="12">The sequence shown here is derived from an EMBL/GenBank/DDBJ whole genome shotgun (WGS) entry which is preliminary data.</text>
</comment>
<feature type="active site" description="Proton donor" evidence="8 9">
    <location>
        <position position="102"/>
    </location>
</feature>
<comment type="pathway">
    <text evidence="2 8">Metabolic intermediate biosynthesis; chorismate biosynthesis; chorismate from D-erythrose 4-phosphate and phosphoenolpyruvate: step 3/7.</text>
</comment>
<keyword evidence="7 8" id="KW-0456">Lyase</keyword>
<dbReference type="EC" id="4.2.1.10" evidence="5 8"/>
<comment type="catalytic activity">
    <reaction evidence="1 8">
        <text>3-dehydroquinate = 3-dehydroshikimate + H2O</text>
        <dbReference type="Rhea" id="RHEA:21096"/>
        <dbReference type="ChEBI" id="CHEBI:15377"/>
        <dbReference type="ChEBI" id="CHEBI:16630"/>
        <dbReference type="ChEBI" id="CHEBI:32364"/>
        <dbReference type="EC" id="4.2.1.10"/>
    </reaction>
</comment>
<proteinExistence type="inferred from homology"/>
<dbReference type="RefSeq" id="WP_134567123.1">
    <property type="nucleotide sequence ID" value="NZ_SOFP01000046.1"/>
</dbReference>
<dbReference type="NCBIfam" id="NF003807">
    <property type="entry name" value="PRK05395.1-4"/>
    <property type="match status" value="1"/>
</dbReference>
<feature type="binding site" evidence="8 10">
    <location>
        <position position="73"/>
    </location>
    <ligand>
        <name>substrate</name>
    </ligand>
</feature>
<sequence>MSTVLVLNGPNLGRLGSREPDVYGSANLEQLRTMLTQAAPEEVTVDVRQTDDEAELIHWLYEAVDERIPVILNPAAFTHYSYALRDAAALVTKAGITLIEVHLSNPHARETFRHTSVVSAVATGVIAGFGFDSYRLALDFITRSP</sequence>
<feature type="binding site" evidence="8 10">
    <location>
        <position position="86"/>
    </location>
    <ligand>
        <name>substrate</name>
    </ligand>
</feature>
<dbReference type="HAMAP" id="MF_00169">
    <property type="entry name" value="AroQ"/>
    <property type="match status" value="1"/>
</dbReference>
<reference evidence="12 13" key="1">
    <citation type="submission" date="2019-03" db="EMBL/GenBank/DDBJ databases">
        <title>Genomics of glacier-inhabiting Cryobacterium strains.</title>
        <authorList>
            <person name="Liu Q."/>
            <person name="Xin Y.-H."/>
        </authorList>
    </citation>
    <scope>NUCLEOTIDE SEQUENCE [LARGE SCALE GENOMIC DNA]</scope>
    <source>
        <strain evidence="12 13">MDT1-3</strain>
    </source>
</reference>
<organism evidence="12 13">
    <name type="scientific">Cryobacterium algoritolerans</name>
    <dbReference type="NCBI Taxonomy" id="1259184"/>
    <lineage>
        <taxon>Bacteria</taxon>
        <taxon>Bacillati</taxon>
        <taxon>Actinomycetota</taxon>
        <taxon>Actinomycetes</taxon>
        <taxon>Micrococcales</taxon>
        <taxon>Microbacteriaceae</taxon>
        <taxon>Cryobacterium</taxon>
    </lineage>
</organism>
<dbReference type="GO" id="GO:0009073">
    <property type="term" value="P:aromatic amino acid family biosynthetic process"/>
    <property type="evidence" value="ECO:0007669"/>
    <property type="project" value="UniProtKB-KW"/>
</dbReference>
<dbReference type="NCBIfam" id="NF003805">
    <property type="entry name" value="PRK05395.1-2"/>
    <property type="match status" value="1"/>
</dbReference>
<evidence type="ECO:0000256" key="2">
    <source>
        <dbReference type="ARBA" id="ARBA00004902"/>
    </source>
</evidence>
<protein>
    <recommendedName>
        <fullName evidence="5 8">3-dehydroquinate dehydratase</fullName>
        <shortName evidence="8">3-dehydroquinase</shortName>
        <ecNumber evidence="5 8">4.2.1.10</ecNumber>
    </recommendedName>
    <alternativeName>
        <fullName evidence="8">Type II DHQase</fullName>
    </alternativeName>
</protein>
<dbReference type="InterPro" id="IPR018509">
    <property type="entry name" value="DHquinase_II_CS"/>
</dbReference>
<feature type="site" description="Transition state stabilizer" evidence="8 11">
    <location>
        <position position="18"/>
    </location>
</feature>
<dbReference type="UniPathway" id="UPA00053">
    <property type="reaction ID" value="UER00086"/>
</dbReference>